<evidence type="ECO:0000313" key="2">
    <source>
        <dbReference type="EMBL" id="KAG5409093.1"/>
    </source>
</evidence>
<accession>A0ABQ7NEH5</accession>
<name>A0ABQ7NEH5_BRACM</name>
<feature type="compositionally biased region" description="Low complexity" evidence="1">
    <location>
        <begin position="1"/>
        <end position="12"/>
    </location>
</feature>
<evidence type="ECO:0000313" key="3">
    <source>
        <dbReference type="Proteomes" id="UP000823674"/>
    </source>
</evidence>
<protein>
    <submittedName>
        <fullName evidence="2">Uncharacterized protein</fullName>
    </submittedName>
</protein>
<gene>
    <name evidence="2" type="primary">A02g501890.1_BraROA</name>
    <name evidence="2" type="ORF">IGI04_005412</name>
</gene>
<dbReference type="Proteomes" id="UP000823674">
    <property type="component" value="Chromosome A02"/>
</dbReference>
<reference evidence="2 3" key="1">
    <citation type="submission" date="2021-03" db="EMBL/GenBank/DDBJ databases">
        <authorList>
            <person name="King G.J."/>
            <person name="Bancroft I."/>
            <person name="Baten A."/>
            <person name="Bloomfield J."/>
            <person name="Borpatragohain P."/>
            <person name="He Z."/>
            <person name="Irish N."/>
            <person name="Irwin J."/>
            <person name="Liu K."/>
            <person name="Mauleon R.P."/>
            <person name="Moore J."/>
            <person name="Morris R."/>
            <person name="Ostergaard L."/>
            <person name="Wang B."/>
            <person name="Wells R."/>
        </authorList>
    </citation>
    <scope>NUCLEOTIDE SEQUENCE [LARGE SCALE GENOMIC DNA]</scope>
    <source>
        <strain evidence="2">R-o-18</strain>
        <tissue evidence="2">Leaf</tissue>
    </source>
</reference>
<feature type="compositionally biased region" description="Basic and acidic residues" evidence="1">
    <location>
        <begin position="19"/>
        <end position="34"/>
    </location>
</feature>
<sequence>MTSSPFMLSSSSPNRRTRLRGEGGRRRRTEEASRRKGQGGEGAIRIGGEEERIGIDVEKKDCGGEFSMEKKEEDKSWPVRKEKEIINECL</sequence>
<evidence type="ECO:0000256" key="1">
    <source>
        <dbReference type="SAM" id="MobiDB-lite"/>
    </source>
</evidence>
<feature type="region of interest" description="Disordered" evidence="1">
    <location>
        <begin position="1"/>
        <end position="52"/>
    </location>
</feature>
<organism evidence="2 3">
    <name type="scientific">Brassica rapa subsp. trilocularis</name>
    <dbReference type="NCBI Taxonomy" id="1813537"/>
    <lineage>
        <taxon>Eukaryota</taxon>
        <taxon>Viridiplantae</taxon>
        <taxon>Streptophyta</taxon>
        <taxon>Embryophyta</taxon>
        <taxon>Tracheophyta</taxon>
        <taxon>Spermatophyta</taxon>
        <taxon>Magnoliopsida</taxon>
        <taxon>eudicotyledons</taxon>
        <taxon>Gunneridae</taxon>
        <taxon>Pentapetalae</taxon>
        <taxon>rosids</taxon>
        <taxon>malvids</taxon>
        <taxon>Brassicales</taxon>
        <taxon>Brassicaceae</taxon>
        <taxon>Brassiceae</taxon>
        <taxon>Brassica</taxon>
    </lineage>
</organism>
<comment type="caution">
    <text evidence="2">The sequence shown here is derived from an EMBL/GenBank/DDBJ whole genome shotgun (WGS) entry which is preliminary data.</text>
</comment>
<proteinExistence type="predicted"/>
<dbReference type="EMBL" id="JADBGQ010000002">
    <property type="protein sequence ID" value="KAG5409093.1"/>
    <property type="molecule type" value="Genomic_DNA"/>
</dbReference>
<keyword evidence="3" id="KW-1185">Reference proteome</keyword>